<evidence type="ECO:0000313" key="2">
    <source>
        <dbReference type="Proteomes" id="UP000612956"/>
    </source>
</evidence>
<reference evidence="1" key="1">
    <citation type="journal article" date="2014" name="Int. J. Syst. Evol. Microbiol.">
        <title>Complete genome sequence of Corynebacterium casei LMG S-19264T (=DSM 44701T), isolated from a smear-ripened cheese.</title>
        <authorList>
            <consortium name="US DOE Joint Genome Institute (JGI-PGF)"/>
            <person name="Walter F."/>
            <person name="Albersmeier A."/>
            <person name="Kalinowski J."/>
            <person name="Ruckert C."/>
        </authorList>
    </citation>
    <scope>NUCLEOTIDE SEQUENCE</scope>
    <source>
        <strain evidence="1">CGMCC 4.7278</strain>
    </source>
</reference>
<sequence>MPDAMDHLTATLGSPPPPEFATLTAEELTLLESYLRTALDSRKEALAGAVDSGMRMVPRLARPAVKRVLGL</sequence>
<organism evidence="1 2">
    <name type="scientific">Nocardia camponoti</name>
    <dbReference type="NCBI Taxonomy" id="1616106"/>
    <lineage>
        <taxon>Bacteria</taxon>
        <taxon>Bacillati</taxon>
        <taxon>Actinomycetota</taxon>
        <taxon>Actinomycetes</taxon>
        <taxon>Mycobacteriales</taxon>
        <taxon>Nocardiaceae</taxon>
        <taxon>Nocardia</taxon>
    </lineage>
</organism>
<name>A0A917VEL4_9NOCA</name>
<gene>
    <name evidence="1" type="ORF">GCM10011591_43610</name>
</gene>
<comment type="caution">
    <text evidence="1">The sequence shown here is derived from an EMBL/GenBank/DDBJ whole genome shotgun (WGS) entry which is preliminary data.</text>
</comment>
<keyword evidence="2" id="KW-1185">Reference proteome</keyword>
<evidence type="ECO:0000313" key="1">
    <source>
        <dbReference type="EMBL" id="GGK66730.1"/>
    </source>
</evidence>
<reference evidence="1" key="2">
    <citation type="submission" date="2020-09" db="EMBL/GenBank/DDBJ databases">
        <authorList>
            <person name="Sun Q."/>
            <person name="Zhou Y."/>
        </authorList>
    </citation>
    <scope>NUCLEOTIDE SEQUENCE</scope>
    <source>
        <strain evidence="1">CGMCC 4.7278</strain>
    </source>
</reference>
<dbReference type="EMBL" id="BMMW01000005">
    <property type="protein sequence ID" value="GGK66730.1"/>
    <property type="molecule type" value="Genomic_DNA"/>
</dbReference>
<dbReference type="Proteomes" id="UP000612956">
    <property type="component" value="Unassembled WGS sequence"/>
</dbReference>
<protein>
    <submittedName>
        <fullName evidence="1">Uncharacterized protein</fullName>
    </submittedName>
</protein>
<dbReference type="RefSeq" id="WP_188830906.1">
    <property type="nucleotide sequence ID" value="NZ_BMMW01000005.1"/>
</dbReference>
<proteinExistence type="predicted"/>
<accession>A0A917VEL4</accession>
<dbReference type="AlphaFoldDB" id="A0A917VEL4"/>